<dbReference type="PROSITE" id="PS50200">
    <property type="entry name" value="RA"/>
    <property type="match status" value="1"/>
</dbReference>
<dbReference type="PROSITE" id="PS00479">
    <property type="entry name" value="ZF_DAG_PE_1"/>
    <property type="match status" value="2"/>
</dbReference>
<comment type="similarity">
    <text evidence="2 15">Belongs to the TRAFAC class myosin-kinesin ATPase superfamily. Myosin family.</text>
</comment>
<feature type="domain" description="Phorbol-ester/DAG-type" evidence="17">
    <location>
        <begin position="1316"/>
        <end position="1368"/>
    </location>
</feature>
<dbReference type="eggNOG" id="KOG1453">
    <property type="taxonomic scope" value="Eukaryota"/>
</dbReference>
<dbReference type="GO" id="GO:0048731">
    <property type="term" value="P:system development"/>
    <property type="evidence" value="ECO:0007669"/>
    <property type="project" value="UniProtKB-ARBA"/>
</dbReference>
<dbReference type="PROSITE" id="PS50081">
    <property type="entry name" value="ZF_DAG_PE_2"/>
    <property type="match status" value="2"/>
</dbReference>
<dbReference type="CDD" id="cd01779">
    <property type="entry name" value="RA_Myosin-IX"/>
    <property type="match status" value="1"/>
</dbReference>
<keyword evidence="9" id="KW-0862">Zinc</keyword>
<keyword evidence="10 15" id="KW-0067">ATP-binding</keyword>
<evidence type="ECO:0000313" key="21">
    <source>
        <dbReference type="EnsemblMetazoa" id="SMAR011817-PA"/>
    </source>
</evidence>
<feature type="domain" description="Myosin motor" evidence="20">
    <location>
        <begin position="148"/>
        <end position="972"/>
    </location>
</feature>
<dbReference type="InterPro" id="IPR002219">
    <property type="entry name" value="PKC_DAG/PE"/>
</dbReference>
<evidence type="ECO:0000256" key="7">
    <source>
        <dbReference type="ARBA" id="ARBA00022741"/>
    </source>
</evidence>
<feature type="region of interest" description="Disordered" evidence="16">
    <location>
        <begin position="1267"/>
        <end position="1294"/>
    </location>
</feature>
<dbReference type="EMBL" id="JH432104">
    <property type="status" value="NOT_ANNOTATED_CDS"/>
    <property type="molecule type" value="Genomic_DNA"/>
</dbReference>
<dbReference type="InterPro" id="IPR001609">
    <property type="entry name" value="Myosin_head_motor_dom-like"/>
</dbReference>
<evidence type="ECO:0000256" key="8">
    <source>
        <dbReference type="ARBA" id="ARBA00022771"/>
    </source>
</evidence>
<dbReference type="PANTHER" id="PTHR46184">
    <property type="entry name" value="UNCONVENTIONAL MYOSIN-IXB-LIKE PROTEIN"/>
    <property type="match status" value="1"/>
</dbReference>
<dbReference type="InterPro" id="IPR036023">
    <property type="entry name" value="MYSc_Myo9"/>
</dbReference>
<dbReference type="Gene3D" id="1.20.58.530">
    <property type="match status" value="1"/>
</dbReference>
<dbReference type="InterPro" id="IPR000159">
    <property type="entry name" value="RA_dom"/>
</dbReference>
<keyword evidence="8" id="KW-0863">Zinc-finger</keyword>
<dbReference type="GO" id="GO:0005096">
    <property type="term" value="F:GTPase activator activity"/>
    <property type="evidence" value="ECO:0007669"/>
    <property type="project" value="UniProtKB-KW"/>
</dbReference>
<evidence type="ECO:0000256" key="16">
    <source>
        <dbReference type="SAM" id="MobiDB-lite"/>
    </source>
</evidence>
<dbReference type="Gene3D" id="6.20.240.20">
    <property type="match status" value="1"/>
</dbReference>
<evidence type="ECO:0000256" key="5">
    <source>
        <dbReference type="ARBA" id="ARBA00022723"/>
    </source>
</evidence>
<dbReference type="Gene3D" id="3.10.20.90">
    <property type="entry name" value="Phosphatidylinositol 3-kinase Catalytic Subunit, Chain A, domain 1"/>
    <property type="match status" value="1"/>
</dbReference>
<comment type="subcellular location">
    <subcellularLocation>
        <location evidence="1">Cytoplasm</location>
    </subcellularLocation>
</comment>
<dbReference type="GO" id="GO:0005737">
    <property type="term" value="C:cytoplasm"/>
    <property type="evidence" value="ECO:0007669"/>
    <property type="project" value="UniProtKB-SubCell"/>
</dbReference>
<dbReference type="FunFam" id="1.10.10.820:FF:000001">
    <property type="entry name" value="Myosin heavy chain"/>
    <property type="match status" value="1"/>
</dbReference>
<dbReference type="Gene3D" id="1.20.5.190">
    <property type="match status" value="2"/>
</dbReference>
<dbReference type="FunFam" id="3.40.850.10:FF:000008">
    <property type="entry name" value="Putative unconventional myosin-IXa"/>
    <property type="match status" value="1"/>
</dbReference>
<dbReference type="GO" id="GO:0048513">
    <property type="term" value="P:animal organ development"/>
    <property type="evidence" value="ECO:0007669"/>
    <property type="project" value="UniProtKB-ARBA"/>
</dbReference>
<dbReference type="SMART" id="SM00324">
    <property type="entry name" value="RhoGAP"/>
    <property type="match status" value="1"/>
</dbReference>
<evidence type="ECO:0000259" key="17">
    <source>
        <dbReference type="PROSITE" id="PS50081"/>
    </source>
</evidence>
<dbReference type="GO" id="GO:0000146">
    <property type="term" value="F:microfilament motor activity"/>
    <property type="evidence" value="ECO:0007669"/>
    <property type="project" value="InterPro"/>
</dbReference>
<dbReference type="PROSITE" id="PS51456">
    <property type="entry name" value="MYOSIN_MOTOR"/>
    <property type="match status" value="1"/>
</dbReference>
<keyword evidence="14 15" id="KW-0009">Actin-binding</keyword>
<feature type="binding site" evidence="15">
    <location>
        <begin position="241"/>
        <end position="248"/>
    </location>
    <ligand>
        <name>ATP</name>
        <dbReference type="ChEBI" id="CHEBI:30616"/>
    </ligand>
</feature>
<dbReference type="Gene3D" id="3.30.60.20">
    <property type="match status" value="2"/>
</dbReference>
<dbReference type="GO" id="GO:0035556">
    <property type="term" value="P:intracellular signal transduction"/>
    <property type="evidence" value="ECO:0007669"/>
    <property type="project" value="InterPro"/>
</dbReference>
<dbReference type="SMART" id="SM00109">
    <property type="entry name" value="C1"/>
    <property type="match status" value="2"/>
</dbReference>
<dbReference type="PROSITE" id="PS50096">
    <property type="entry name" value="IQ"/>
    <property type="match status" value="3"/>
</dbReference>
<dbReference type="PRINTS" id="PR00193">
    <property type="entry name" value="MYOSINHEAVY"/>
</dbReference>
<dbReference type="GO" id="GO:0005884">
    <property type="term" value="C:actin filament"/>
    <property type="evidence" value="ECO:0007669"/>
    <property type="project" value="TreeGrafter"/>
</dbReference>
<dbReference type="InterPro" id="IPR029071">
    <property type="entry name" value="Ubiquitin-like_domsf"/>
</dbReference>
<feature type="domain" description="Ras-associating" evidence="18">
    <location>
        <begin position="12"/>
        <end position="121"/>
    </location>
</feature>
<dbReference type="SUPFAM" id="SSF57889">
    <property type="entry name" value="Cysteine-rich domain"/>
    <property type="match status" value="2"/>
</dbReference>
<dbReference type="PhylomeDB" id="T1JDE0"/>
<dbReference type="Pfam" id="PF00130">
    <property type="entry name" value="C1_1"/>
    <property type="match status" value="2"/>
</dbReference>
<evidence type="ECO:0000256" key="15">
    <source>
        <dbReference type="PROSITE-ProRule" id="PRU00782"/>
    </source>
</evidence>
<keyword evidence="13 15" id="KW-0505">Motor protein</keyword>
<feature type="region of interest" description="Actin-binding" evidence="15">
    <location>
        <begin position="853"/>
        <end position="875"/>
    </location>
</feature>
<dbReference type="SMART" id="SM00015">
    <property type="entry name" value="IQ"/>
    <property type="match status" value="4"/>
</dbReference>
<evidence type="ECO:0000256" key="10">
    <source>
        <dbReference type="ARBA" id="ARBA00022840"/>
    </source>
</evidence>
<keyword evidence="7 15" id="KW-0547">Nucleotide-binding</keyword>
<dbReference type="InterPro" id="IPR000048">
    <property type="entry name" value="IQ_motif_EF-hand-BS"/>
</dbReference>
<dbReference type="PROSITE" id="PS50238">
    <property type="entry name" value="RHOGAP"/>
    <property type="match status" value="1"/>
</dbReference>
<dbReference type="SUPFAM" id="SSF52540">
    <property type="entry name" value="P-loop containing nucleoside triphosphate hydrolases"/>
    <property type="match status" value="2"/>
</dbReference>
<proteinExistence type="inferred from homology"/>
<evidence type="ECO:0000256" key="14">
    <source>
        <dbReference type="ARBA" id="ARBA00023203"/>
    </source>
</evidence>
<dbReference type="CDD" id="cd20818">
    <property type="entry name" value="C1_Myosin-IX"/>
    <property type="match status" value="1"/>
</dbReference>
<keyword evidence="5" id="KW-0479">Metal-binding</keyword>
<dbReference type="InterPro" id="IPR008936">
    <property type="entry name" value="Rho_GTPase_activation_prot"/>
</dbReference>
<dbReference type="GO" id="GO:0009888">
    <property type="term" value="P:tissue development"/>
    <property type="evidence" value="ECO:0007669"/>
    <property type="project" value="UniProtKB-ARBA"/>
</dbReference>
<evidence type="ECO:0000259" key="18">
    <source>
        <dbReference type="PROSITE" id="PS50200"/>
    </source>
</evidence>
<protein>
    <recommendedName>
        <fullName evidence="23">Unconventional myosin-IXb</fullName>
    </recommendedName>
</protein>
<dbReference type="CDD" id="cd23767">
    <property type="entry name" value="IQCD"/>
    <property type="match status" value="1"/>
</dbReference>
<accession>T1JDE0</accession>
<dbReference type="GO" id="GO:0051015">
    <property type="term" value="F:actin filament binding"/>
    <property type="evidence" value="ECO:0007669"/>
    <property type="project" value="TreeGrafter"/>
</dbReference>
<evidence type="ECO:0000256" key="13">
    <source>
        <dbReference type="ARBA" id="ARBA00023175"/>
    </source>
</evidence>
<dbReference type="InterPro" id="IPR046349">
    <property type="entry name" value="C1-like_sf"/>
</dbReference>
<dbReference type="GO" id="GO:0008270">
    <property type="term" value="F:zinc ion binding"/>
    <property type="evidence" value="ECO:0007669"/>
    <property type="project" value="UniProtKB-KW"/>
</dbReference>
<dbReference type="GO" id="GO:0005524">
    <property type="term" value="F:ATP binding"/>
    <property type="evidence" value="ECO:0007669"/>
    <property type="project" value="UniProtKB-UniRule"/>
</dbReference>
<keyword evidence="4" id="KW-0963">Cytoplasm</keyword>
<dbReference type="CDD" id="cd00029">
    <property type="entry name" value="C1"/>
    <property type="match status" value="1"/>
</dbReference>
<dbReference type="CDD" id="cd01385">
    <property type="entry name" value="MYSc_Myo9"/>
    <property type="match status" value="1"/>
</dbReference>
<keyword evidence="11" id="KW-0175">Coiled coil</keyword>
<dbReference type="Proteomes" id="UP000014500">
    <property type="component" value="Unassembled WGS sequence"/>
</dbReference>
<keyword evidence="3" id="KW-0343">GTPase activation</keyword>
<dbReference type="SUPFAM" id="SSF48350">
    <property type="entry name" value="GTPase activation domain, GAP"/>
    <property type="match status" value="1"/>
</dbReference>
<dbReference type="Pfam" id="PF00620">
    <property type="entry name" value="RhoGAP"/>
    <property type="match status" value="1"/>
</dbReference>
<dbReference type="InterPro" id="IPR027417">
    <property type="entry name" value="P-loop_NTPase"/>
</dbReference>
<feature type="region of interest" description="Disordered" evidence="16">
    <location>
        <begin position="1930"/>
        <end position="1958"/>
    </location>
</feature>
<evidence type="ECO:0000256" key="11">
    <source>
        <dbReference type="ARBA" id="ARBA00023054"/>
    </source>
</evidence>
<evidence type="ECO:0000256" key="12">
    <source>
        <dbReference type="ARBA" id="ARBA00023123"/>
    </source>
</evidence>
<dbReference type="OMA" id="INDYRSM"/>
<feature type="domain" description="Rho-GAP" evidence="19">
    <location>
        <begin position="1615"/>
        <end position="1803"/>
    </location>
</feature>
<dbReference type="Gene3D" id="3.40.850.10">
    <property type="entry name" value="Kinesin motor domain"/>
    <property type="match status" value="2"/>
</dbReference>
<dbReference type="FunFam" id="1.20.58.530:FF:000005">
    <property type="entry name" value="unconventional myosin-IXa isoform X1"/>
    <property type="match status" value="1"/>
</dbReference>
<reference evidence="22" key="1">
    <citation type="submission" date="2011-05" db="EMBL/GenBank/DDBJ databases">
        <authorList>
            <person name="Richards S.R."/>
            <person name="Qu J."/>
            <person name="Jiang H."/>
            <person name="Jhangiani S.N."/>
            <person name="Agravi P."/>
            <person name="Goodspeed R."/>
            <person name="Gross S."/>
            <person name="Mandapat C."/>
            <person name="Jackson L."/>
            <person name="Mathew T."/>
            <person name="Pu L."/>
            <person name="Thornton R."/>
            <person name="Saada N."/>
            <person name="Wilczek-Boney K.B."/>
            <person name="Lee S."/>
            <person name="Kovar C."/>
            <person name="Wu Y."/>
            <person name="Scherer S.E."/>
            <person name="Worley K.C."/>
            <person name="Muzny D.M."/>
            <person name="Gibbs R."/>
        </authorList>
    </citation>
    <scope>NUCLEOTIDE SEQUENCE</scope>
    <source>
        <strain evidence="22">Brora</strain>
    </source>
</reference>
<evidence type="ECO:0000259" key="20">
    <source>
        <dbReference type="PROSITE" id="PS51456"/>
    </source>
</evidence>
<feature type="region of interest" description="Disordered" evidence="16">
    <location>
        <begin position="1368"/>
        <end position="1393"/>
    </location>
</feature>
<dbReference type="Gene3D" id="1.20.120.720">
    <property type="entry name" value="Myosin VI head, motor domain, U50 subdomain"/>
    <property type="match status" value="1"/>
</dbReference>
<evidence type="ECO:0000256" key="4">
    <source>
        <dbReference type="ARBA" id="ARBA00022490"/>
    </source>
</evidence>
<keyword evidence="12 15" id="KW-0518">Myosin</keyword>
<dbReference type="HOGENOM" id="CLU_000192_2_2_1"/>
<dbReference type="SMART" id="SM00314">
    <property type="entry name" value="RA"/>
    <property type="match status" value="1"/>
</dbReference>
<evidence type="ECO:0000256" key="2">
    <source>
        <dbReference type="ARBA" id="ARBA00008314"/>
    </source>
</evidence>
<evidence type="ECO:0000256" key="9">
    <source>
        <dbReference type="ARBA" id="ARBA00022833"/>
    </source>
</evidence>
<feature type="domain" description="Phorbol-ester/DAG-type" evidence="17">
    <location>
        <begin position="1550"/>
        <end position="1599"/>
    </location>
</feature>
<evidence type="ECO:0000256" key="6">
    <source>
        <dbReference type="ARBA" id="ARBA00022737"/>
    </source>
</evidence>
<dbReference type="STRING" id="126957.T1JDE0"/>
<evidence type="ECO:0000259" key="19">
    <source>
        <dbReference type="PROSITE" id="PS50238"/>
    </source>
</evidence>
<organism evidence="21 22">
    <name type="scientific">Strigamia maritima</name>
    <name type="common">European centipede</name>
    <name type="synonym">Geophilus maritimus</name>
    <dbReference type="NCBI Taxonomy" id="126957"/>
    <lineage>
        <taxon>Eukaryota</taxon>
        <taxon>Metazoa</taxon>
        <taxon>Ecdysozoa</taxon>
        <taxon>Arthropoda</taxon>
        <taxon>Myriapoda</taxon>
        <taxon>Chilopoda</taxon>
        <taxon>Pleurostigmophora</taxon>
        <taxon>Geophilomorpha</taxon>
        <taxon>Linotaeniidae</taxon>
        <taxon>Strigamia</taxon>
    </lineage>
</organism>
<dbReference type="eggNOG" id="KOG4229">
    <property type="taxonomic scope" value="Eukaryota"/>
</dbReference>
<name>T1JDE0_STRMM</name>
<sequence length="1979" mass="226519">MPWTRQRSMDNNRYVVQIFVGSLSRDYEALTIEASKQTSALEIVSCISDKLNLDHSDNYELAEVIGNAGGQECKERRLGSHENPVAVQMLWPKVVQATNNEQNEPLFQAPEFRFCLREKQKDSGWIDGMDARLIRDYFLRFLYQPRDKEYPDLCQLPDLNETTLLDNLKARFESEHIYTFVGSILIAVNPFKFHPIYNPKYVKLYQNKRLDELPPHIFAIADSAYHAMLRDRTNQCIVISGESGSGKTESTNFLLHHLTALSQKGSHGSGVEQTILSAGPVLEAFGNAKTAHNNNSSRFGKFIQVNYKENGMVQGAAVHKYLLEKSRIVSQAKQERNYHVFYYLLAGALSEEKAQLSLGEAKDYYYLNQSDCYTLEGADESYEFQRLKQSMEMVGFSAEKQKRLFCVLSALLHLGNVEFMKKSTYHHDEAVWVKNPQLVQLISQLLRAIAARDALAKCLYGALFDWIVLQLNHALLSKNNNSKDYQGNAIGVLDIFGFEDFGWANSFEQFCINFANEHLQFYFNQHVFKYEQEEYKREGIRWKNIDFIDNTDCLQLIEAKPNGLLCVLDDQCNFPGASNETLLQKFHNEYKDNEFYGVPQKRESAFIINHYAGKVKYQIKDFREKNLDLMRPDIVSVLKNSNMAFVRELVGADPVAVFRWAILRAFFRGYFAFVQAGQKCRTAEGGGDRGLKKAYMMQSRKQSHTDKMMSTMLGIASVNMKIHQIIPTKSPNRKANVAYQPKDLHGATGLNHQDKIINNRVNSRKSLVVDYSMFEPAAGPSQHLNVKEARALQRANRIITKNKSFRPRTKTTKSLKNLMSVKTLACRTQIGGALNRGTRKQPMTVSAQFQSSLGQLMETLNQANPFFVRCIKSNADKIPNKFDEEIILRQLRYTGMLETVRIRQSGYNVRLIFEEFIQHYRILLHKGLLSSQADVREFLLNMNLDRENYQIGNTKVFLRESEKLKLDHRLHQAILARIVIIQRWYRTILERRAFLKLRYAITKIQANLRRHLVQRVVASLRVQHYAAVVIQKYWRSYVAKTHFKQLKKGVLFLQNCARGYKARERFHQMLQDKRKKSEQNEVQNDEAFMSKESSQEELENDHLYVKMNSRELRDSEESSGIQEDAEIDSAIADQHHPSALLTPPESPAASNESKTIIVRQRELVEPEIVDKPEEKRTKLRKKLSLKRSKSEKFSTADVPPAIPKRADKISKCYESPDLDRVPPIYREARNGTKDTLRLGDDFKVTDHNSSKGAFQKAKKHLKTIMGVGKKRNSHEDSEDSGSEEVSGFSFHTSFDSTKSPEVEYSPIVEKEQIDSTHHFKTSNKFSRGEMCAYCDKGMSSLFAQGYRCTDCHQAFHPKCVQSAHKRHCQVNPTQRSPSSRRRSRRHTLTRTDLPPTSWNVTRMSEFTDRNDHIISHVNELQSMDAFIFKKICQINEDGGKRDTIVDVVFKKALKEFKANLISTYSVAAQDGRVAVRYKDLISNFEQVMENVCRQECMSAAFPVTMGVNAFRGFINEFVNQLKQQRADEKTKVKTKKEKRKKDQIVAYHLGHSFMAVVVNIPTVCELCSSFIWLTEKSLVCQNCKLTCHRKCCNRITNSCKDEQDFNNPEGKVFGVSLAGLLTEDAKIPLVIDRLITIIELKGLYTEGLYRKPGASSKVRALKTAIETDPDLVNFDNYAIHVLTSTLKWFFREMNVPLMTYESYDEFIRATDISDPQERLSTLFSIISKLPKPNFDLLERLMFHLARVAQHEEFNRMSPNALSIVFAPCILGTNRNQNAQDSLNDVNKQTTCIEFIIQEQLKKLKITLADIDTIDTACHTASNRLSSIRSTKPKKSLPIGNEGASEETADYEDILSQHIETLQNEKVLLTTVLPTLTRTSSDDEMLSTDVESTIGSLDDINRPQYEEYALTFEIPATPSALQHLTKNRAGAPLERRPPTRFGISNSKGLDYGEDGKETRNGADTSVVSIELVYKEDAIMV</sequence>
<dbReference type="Gene3D" id="1.10.555.10">
    <property type="entry name" value="Rho GTPase activation protein"/>
    <property type="match status" value="1"/>
</dbReference>
<dbReference type="SMART" id="SM00242">
    <property type="entry name" value="MYSc"/>
    <property type="match status" value="1"/>
</dbReference>
<evidence type="ECO:0000256" key="3">
    <source>
        <dbReference type="ARBA" id="ARBA00022468"/>
    </source>
</evidence>
<dbReference type="InterPro" id="IPR036961">
    <property type="entry name" value="Kinesin_motor_dom_sf"/>
</dbReference>
<dbReference type="SUPFAM" id="SSF54236">
    <property type="entry name" value="Ubiquitin-like"/>
    <property type="match status" value="1"/>
</dbReference>
<feature type="compositionally biased region" description="Basic residues" evidence="16">
    <location>
        <begin position="1378"/>
        <end position="1388"/>
    </location>
</feature>
<keyword evidence="6" id="KW-0677">Repeat</keyword>
<feature type="region of interest" description="Disordered" evidence="16">
    <location>
        <begin position="1071"/>
        <end position="1098"/>
    </location>
</feature>
<dbReference type="GO" id="GO:0016459">
    <property type="term" value="C:myosin complex"/>
    <property type="evidence" value="ECO:0007669"/>
    <property type="project" value="UniProtKB-KW"/>
</dbReference>
<evidence type="ECO:0000256" key="1">
    <source>
        <dbReference type="ARBA" id="ARBA00004496"/>
    </source>
</evidence>
<evidence type="ECO:0000313" key="22">
    <source>
        <dbReference type="Proteomes" id="UP000014500"/>
    </source>
</evidence>
<dbReference type="Pfam" id="PF00788">
    <property type="entry name" value="RA"/>
    <property type="match status" value="1"/>
</dbReference>
<dbReference type="InterPro" id="IPR046987">
    <property type="entry name" value="Myo9"/>
</dbReference>
<dbReference type="PANTHER" id="PTHR46184:SF5">
    <property type="entry name" value="UNCONVENTIONAL MYOSIN-IXA-LIKE"/>
    <property type="match status" value="1"/>
</dbReference>
<reference evidence="21" key="2">
    <citation type="submission" date="2015-02" db="UniProtKB">
        <authorList>
            <consortium name="EnsemblMetazoa"/>
        </authorList>
    </citation>
    <scope>IDENTIFICATION</scope>
</reference>
<dbReference type="Pfam" id="PF00063">
    <property type="entry name" value="Myosin_head"/>
    <property type="match status" value="2"/>
</dbReference>
<evidence type="ECO:0008006" key="23">
    <source>
        <dbReference type="Google" id="ProtNLM"/>
    </source>
</evidence>
<dbReference type="InterPro" id="IPR000198">
    <property type="entry name" value="RhoGAP_dom"/>
</dbReference>
<dbReference type="EnsemblMetazoa" id="SMAR011817-RA">
    <property type="protein sequence ID" value="SMAR011817-PA"/>
    <property type="gene ID" value="SMAR011817"/>
</dbReference>
<dbReference type="Pfam" id="PF00612">
    <property type="entry name" value="IQ"/>
    <property type="match status" value="2"/>
</dbReference>
<keyword evidence="22" id="KW-1185">Reference proteome</keyword>